<evidence type="ECO:0000256" key="1">
    <source>
        <dbReference type="SAM" id="MobiDB-lite"/>
    </source>
</evidence>
<accession>A0A8S0XVR4</accession>
<name>A0A8S0XVR4_CYCAE</name>
<dbReference type="AlphaFoldDB" id="A0A8S0XVR4"/>
<dbReference type="Proteomes" id="UP000467700">
    <property type="component" value="Unassembled WGS sequence"/>
</dbReference>
<sequence length="141" mass="15316">MSEIDNIFAFKGKAKALTTPLKDAPTSSKVLSKQDKKKMKKKMKQKTVASVDDFKAEKATPESSSSKKRPLPETVVDSSHSLQAPSKRRKGDSKRNDDHSSKSTTASKPGADTETDFKNSRGTSSRMALIAHPDASLIVLP</sequence>
<evidence type="ECO:0000313" key="3">
    <source>
        <dbReference type="Proteomes" id="UP000467700"/>
    </source>
</evidence>
<comment type="caution">
    <text evidence="2">The sequence shown here is derived from an EMBL/GenBank/DDBJ whole genome shotgun (WGS) entry which is preliminary data.</text>
</comment>
<feature type="compositionally biased region" description="Basic residues" evidence="1">
    <location>
        <begin position="35"/>
        <end position="45"/>
    </location>
</feature>
<keyword evidence="3" id="KW-1185">Reference proteome</keyword>
<protein>
    <submittedName>
        <fullName evidence="2">Uncharacterized protein</fullName>
    </submittedName>
</protein>
<organism evidence="2 3">
    <name type="scientific">Cyclocybe aegerita</name>
    <name type="common">Black poplar mushroom</name>
    <name type="synonym">Agrocybe aegerita</name>
    <dbReference type="NCBI Taxonomy" id="1973307"/>
    <lineage>
        <taxon>Eukaryota</taxon>
        <taxon>Fungi</taxon>
        <taxon>Dikarya</taxon>
        <taxon>Basidiomycota</taxon>
        <taxon>Agaricomycotina</taxon>
        <taxon>Agaricomycetes</taxon>
        <taxon>Agaricomycetidae</taxon>
        <taxon>Agaricales</taxon>
        <taxon>Agaricineae</taxon>
        <taxon>Bolbitiaceae</taxon>
        <taxon>Cyclocybe</taxon>
    </lineage>
</organism>
<proteinExistence type="predicted"/>
<dbReference type="EMBL" id="CACVBS010000055">
    <property type="protein sequence ID" value="CAA7266581.1"/>
    <property type="molecule type" value="Genomic_DNA"/>
</dbReference>
<feature type="region of interest" description="Disordered" evidence="1">
    <location>
        <begin position="14"/>
        <end position="141"/>
    </location>
</feature>
<gene>
    <name evidence="2" type="ORF">AAE3_LOCUS8872</name>
</gene>
<evidence type="ECO:0000313" key="2">
    <source>
        <dbReference type="EMBL" id="CAA7266581.1"/>
    </source>
</evidence>
<dbReference type="OrthoDB" id="20835at2759"/>
<reference evidence="2 3" key="1">
    <citation type="submission" date="2020-01" db="EMBL/GenBank/DDBJ databases">
        <authorList>
            <person name="Gupta K D."/>
        </authorList>
    </citation>
    <scope>NUCLEOTIDE SEQUENCE [LARGE SCALE GENOMIC DNA]</scope>
</reference>